<dbReference type="Pfam" id="PF00512">
    <property type="entry name" value="HisKA"/>
    <property type="match status" value="1"/>
</dbReference>
<evidence type="ECO:0000256" key="5">
    <source>
        <dbReference type="ARBA" id="ARBA00022777"/>
    </source>
</evidence>
<dbReference type="Pfam" id="PF02518">
    <property type="entry name" value="HATPase_c"/>
    <property type="match status" value="1"/>
</dbReference>
<dbReference type="InParanoid" id="A0A554MXT7"/>
<dbReference type="PRINTS" id="PR00344">
    <property type="entry name" value="BCTRLSENSOR"/>
</dbReference>
<dbReference type="PROSITE" id="PS50112">
    <property type="entry name" value="PAS"/>
    <property type="match status" value="1"/>
</dbReference>
<reference evidence="12 13" key="1">
    <citation type="submission" date="2018-06" db="EMBL/GenBank/DDBJ databases">
        <title>Natronomonas sp. F16-60 a new haloarchaeon isolated from a solar saltern of Isla Cristina, Huelva, Spain.</title>
        <authorList>
            <person name="Duran-Viseras A."/>
            <person name="Sanchez-Porro C."/>
            <person name="Ventosa A."/>
        </authorList>
    </citation>
    <scope>NUCLEOTIDE SEQUENCE [LARGE SCALE GENOMIC DNA]</scope>
    <source>
        <strain evidence="12 13">F16-60</strain>
    </source>
</reference>
<comment type="caution">
    <text evidence="7">Lacks conserved residue(s) required for the propagation of feature annotation.</text>
</comment>
<dbReference type="CDD" id="cd00130">
    <property type="entry name" value="PAS"/>
    <property type="match status" value="1"/>
</dbReference>
<dbReference type="SMART" id="SM00388">
    <property type="entry name" value="HisKA"/>
    <property type="match status" value="1"/>
</dbReference>
<comment type="caution">
    <text evidence="12">The sequence shown here is derived from an EMBL/GenBank/DDBJ whole genome shotgun (WGS) entry which is preliminary data.</text>
</comment>
<dbReference type="SMART" id="SM00065">
    <property type="entry name" value="GAF"/>
    <property type="match status" value="1"/>
</dbReference>
<dbReference type="NCBIfam" id="TIGR00229">
    <property type="entry name" value="sensory_box"/>
    <property type="match status" value="1"/>
</dbReference>
<evidence type="ECO:0000256" key="7">
    <source>
        <dbReference type="PROSITE-ProRule" id="PRU00169"/>
    </source>
</evidence>
<evidence type="ECO:0000256" key="4">
    <source>
        <dbReference type="ARBA" id="ARBA00022679"/>
    </source>
</evidence>
<dbReference type="SUPFAM" id="SSF55781">
    <property type="entry name" value="GAF domain-like"/>
    <property type="match status" value="1"/>
</dbReference>
<evidence type="ECO:0000259" key="9">
    <source>
        <dbReference type="PROSITE" id="PS50110"/>
    </source>
</evidence>
<dbReference type="InterPro" id="IPR003661">
    <property type="entry name" value="HisK_dim/P_dom"/>
</dbReference>
<gene>
    <name evidence="12" type="ORF">DP107_13155</name>
</gene>
<dbReference type="Gene3D" id="3.30.450.20">
    <property type="entry name" value="PAS domain"/>
    <property type="match status" value="1"/>
</dbReference>
<dbReference type="InterPro" id="IPR050736">
    <property type="entry name" value="Sensor_HK_Regulatory"/>
</dbReference>
<organism evidence="12 13">
    <name type="scientific">Haloglomus irregulare</name>
    <dbReference type="NCBI Taxonomy" id="2234134"/>
    <lineage>
        <taxon>Archaea</taxon>
        <taxon>Methanobacteriati</taxon>
        <taxon>Methanobacteriota</taxon>
        <taxon>Stenosarchaea group</taxon>
        <taxon>Halobacteria</taxon>
        <taxon>Halobacteriales</taxon>
        <taxon>Natronomonadaceae</taxon>
        <taxon>Haloglomus</taxon>
    </lineage>
</organism>
<feature type="domain" description="PAS" evidence="10">
    <location>
        <begin position="148"/>
        <end position="217"/>
    </location>
</feature>
<evidence type="ECO:0000256" key="2">
    <source>
        <dbReference type="ARBA" id="ARBA00012438"/>
    </source>
</evidence>
<dbReference type="InterPro" id="IPR003594">
    <property type="entry name" value="HATPase_dom"/>
</dbReference>
<dbReference type="InterPro" id="IPR000700">
    <property type="entry name" value="PAS-assoc_C"/>
</dbReference>
<feature type="domain" description="Histidine kinase" evidence="8">
    <location>
        <begin position="437"/>
        <end position="640"/>
    </location>
</feature>
<dbReference type="PANTHER" id="PTHR43711:SF1">
    <property type="entry name" value="HISTIDINE KINASE 1"/>
    <property type="match status" value="1"/>
</dbReference>
<dbReference type="Pfam" id="PF13185">
    <property type="entry name" value="GAF_2"/>
    <property type="match status" value="1"/>
</dbReference>
<dbReference type="InterPro" id="IPR001789">
    <property type="entry name" value="Sig_transdc_resp-reg_receiver"/>
</dbReference>
<dbReference type="Gene3D" id="1.10.287.130">
    <property type="match status" value="1"/>
</dbReference>
<evidence type="ECO:0000259" key="11">
    <source>
        <dbReference type="PROSITE" id="PS50113"/>
    </source>
</evidence>
<feature type="domain" description="PAC" evidence="11">
    <location>
        <begin position="220"/>
        <end position="272"/>
    </location>
</feature>
<dbReference type="SUPFAM" id="SSF55874">
    <property type="entry name" value="ATPase domain of HSP90 chaperone/DNA topoisomerase II/histidine kinase"/>
    <property type="match status" value="1"/>
</dbReference>
<dbReference type="InterPro" id="IPR001610">
    <property type="entry name" value="PAC"/>
</dbReference>
<keyword evidence="3" id="KW-0597">Phosphoprotein</keyword>
<dbReference type="AlphaFoldDB" id="A0A554MXT7"/>
<dbReference type="CDD" id="cd00156">
    <property type="entry name" value="REC"/>
    <property type="match status" value="1"/>
</dbReference>
<dbReference type="InterPro" id="IPR005467">
    <property type="entry name" value="His_kinase_dom"/>
</dbReference>
<protein>
    <recommendedName>
        <fullName evidence="2">histidine kinase</fullName>
        <ecNumber evidence="2">2.7.13.3</ecNumber>
    </recommendedName>
</protein>
<dbReference type="Gene3D" id="3.30.450.40">
    <property type="match status" value="1"/>
</dbReference>
<dbReference type="PROSITE" id="PS50109">
    <property type="entry name" value="HIS_KIN"/>
    <property type="match status" value="1"/>
</dbReference>
<dbReference type="Proteomes" id="UP000319894">
    <property type="component" value="Unassembled WGS sequence"/>
</dbReference>
<proteinExistence type="predicted"/>
<dbReference type="SMART" id="SM00091">
    <property type="entry name" value="PAS"/>
    <property type="match status" value="1"/>
</dbReference>
<dbReference type="EC" id="2.7.13.3" evidence="2"/>
<sequence length="643" mass="69428">MHPELLAVVEPRRLDGPLRVLCVTGETAHGDTVRAALEDDSLYVATVSGAAAALESLSESPVDCLVTVHDLPDGTGPELIGALAERHPELTTVLYADRPADAVAVEANRAGAEAYIPHRPAEDTLALLATRVNSLAETARDRRRQGRTNRRLESLVAAAPISIIELDCDGVVQRWSPGAERMFGWSAEAAVGGPLPIIPEGEQETYRDRLRRVLDGGTIRREETRRRTKSGQAIDLLLSVVPVPGTAGEPTGVLAVFEDITPQKRVERQLRALQRTTRELNVARSIPTVGEIAVEAAADILELDMTGLWRYDARQDALVPVAMTERSYEVIDEQPRFEPGGSLAWRAFEDGELEVYDDLTDVPGRQNPDTAIGSEIIAPLGEQGLLITGATTTREFSDRDVDLFRVLGANTEAAMARAEREAELRRQNERLDRFTSVVSHDLRNPLSVAKGYLDLARESEAPEDFARVEEAHERMGDLIEDLLALARGGTTVEDGTELDLGTVARDAWGHVDIGDASLTVAEDLPTLHGDRSRLTQLFENLFRNCVKHGATGSAADDAVSVTVASLPDRAGFYVADDGPGIPADRRESVFDHGVSFADDGGTGFGLSIVADIARAHGWGVSATESADGGARFEFKTDVVPLDA</sequence>
<dbReference type="InterPro" id="IPR000014">
    <property type="entry name" value="PAS"/>
</dbReference>
<dbReference type="PROSITE" id="PS50113">
    <property type="entry name" value="PAC"/>
    <property type="match status" value="1"/>
</dbReference>
<dbReference type="InterPro" id="IPR003018">
    <property type="entry name" value="GAF"/>
</dbReference>
<evidence type="ECO:0000259" key="8">
    <source>
        <dbReference type="PROSITE" id="PS50109"/>
    </source>
</evidence>
<accession>A0A554MXT7</accession>
<dbReference type="PANTHER" id="PTHR43711">
    <property type="entry name" value="TWO-COMPONENT HISTIDINE KINASE"/>
    <property type="match status" value="1"/>
</dbReference>
<dbReference type="InterPro" id="IPR004358">
    <property type="entry name" value="Sig_transdc_His_kin-like_C"/>
</dbReference>
<dbReference type="SUPFAM" id="SSF55785">
    <property type="entry name" value="PYP-like sensor domain (PAS domain)"/>
    <property type="match status" value="1"/>
</dbReference>
<dbReference type="GO" id="GO:0000155">
    <property type="term" value="F:phosphorelay sensor kinase activity"/>
    <property type="evidence" value="ECO:0007669"/>
    <property type="project" value="InterPro"/>
</dbReference>
<feature type="domain" description="Response regulatory" evidence="9">
    <location>
        <begin position="19"/>
        <end position="133"/>
    </location>
</feature>
<dbReference type="SUPFAM" id="SSF47384">
    <property type="entry name" value="Homodimeric domain of signal transducing histidine kinase"/>
    <property type="match status" value="1"/>
</dbReference>
<dbReference type="Gene3D" id="3.30.565.10">
    <property type="entry name" value="Histidine kinase-like ATPase, C-terminal domain"/>
    <property type="match status" value="1"/>
</dbReference>
<dbReference type="CDD" id="cd00075">
    <property type="entry name" value="HATPase"/>
    <property type="match status" value="1"/>
</dbReference>
<evidence type="ECO:0000256" key="6">
    <source>
        <dbReference type="ARBA" id="ARBA00023012"/>
    </source>
</evidence>
<keyword evidence="5" id="KW-0418">Kinase</keyword>
<dbReference type="InterPro" id="IPR036890">
    <property type="entry name" value="HATPase_C_sf"/>
</dbReference>
<dbReference type="Pfam" id="PF08448">
    <property type="entry name" value="PAS_4"/>
    <property type="match status" value="1"/>
</dbReference>
<keyword evidence="4" id="KW-0808">Transferase</keyword>
<dbReference type="SMART" id="SM00387">
    <property type="entry name" value="HATPase_c"/>
    <property type="match status" value="1"/>
</dbReference>
<keyword evidence="6" id="KW-0902">Two-component regulatory system</keyword>
<dbReference type="CDD" id="cd00082">
    <property type="entry name" value="HisKA"/>
    <property type="match status" value="1"/>
</dbReference>
<dbReference type="SMART" id="SM00086">
    <property type="entry name" value="PAC"/>
    <property type="match status" value="1"/>
</dbReference>
<keyword evidence="13" id="KW-1185">Reference proteome</keyword>
<evidence type="ECO:0000313" key="12">
    <source>
        <dbReference type="EMBL" id="TSD09936.1"/>
    </source>
</evidence>
<dbReference type="InterPro" id="IPR029016">
    <property type="entry name" value="GAF-like_dom_sf"/>
</dbReference>
<dbReference type="InterPro" id="IPR011006">
    <property type="entry name" value="CheY-like_superfamily"/>
</dbReference>
<evidence type="ECO:0000259" key="10">
    <source>
        <dbReference type="PROSITE" id="PS50112"/>
    </source>
</evidence>
<dbReference type="Pfam" id="PF00072">
    <property type="entry name" value="Response_reg"/>
    <property type="match status" value="1"/>
</dbReference>
<dbReference type="Gene3D" id="3.40.50.2300">
    <property type="match status" value="1"/>
</dbReference>
<dbReference type="InterPro" id="IPR036097">
    <property type="entry name" value="HisK_dim/P_sf"/>
</dbReference>
<comment type="catalytic activity">
    <reaction evidence="1">
        <text>ATP + protein L-histidine = ADP + protein N-phospho-L-histidine.</text>
        <dbReference type="EC" id="2.7.13.3"/>
    </reaction>
</comment>
<dbReference type="EMBL" id="QMDX01000009">
    <property type="protein sequence ID" value="TSD09936.1"/>
    <property type="molecule type" value="Genomic_DNA"/>
</dbReference>
<dbReference type="InterPro" id="IPR035965">
    <property type="entry name" value="PAS-like_dom_sf"/>
</dbReference>
<dbReference type="PROSITE" id="PS50110">
    <property type="entry name" value="RESPONSE_REGULATORY"/>
    <property type="match status" value="1"/>
</dbReference>
<evidence type="ECO:0000313" key="13">
    <source>
        <dbReference type="Proteomes" id="UP000319894"/>
    </source>
</evidence>
<name>A0A554MXT7_9EURY</name>
<evidence type="ECO:0000256" key="1">
    <source>
        <dbReference type="ARBA" id="ARBA00000085"/>
    </source>
</evidence>
<dbReference type="InterPro" id="IPR013656">
    <property type="entry name" value="PAS_4"/>
</dbReference>
<evidence type="ECO:0000256" key="3">
    <source>
        <dbReference type="ARBA" id="ARBA00022553"/>
    </source>
</evidence>
<dbReference type="SUPFAM" id="SSF52172">
    <property type="entry name" value="CheY-like"/>
    <property type="match status" value="1"/>
</dbReference>